<dbReference type="EMBL" id="CP046640">
    <property type="protein sequence ID" value="QTL96543.1"/>
    <property type="molecule type" value="Genomic_DNA"/>
</dbReference>
<dbReference type="AlphaFoldDB" id="A0A8A7K496"/>
<gene>
    <name evidence="1" type="ORF">GM661_00450</name>
</gene>
<name>A0A8A7K496_9FIRM</name>
<organism evidence="1 2">
    <name type="scientific">Iocasia fonsfrigidae</name>
    <dbReference type="NCBI Taxonomy" id="2682810"/>
    <lineage>
        <taxon>Bacteria</taxon>
        <taxon>Bacillati</taxon>
        <taxon>Bacillota</taxon>
        <taxon>Clostridia</taxon>
        <taxon>Halanaerobiales</taxon>
        <taxon>Halanaerobiaceae</taxon>
        <taxon>Iocasia</taxon>
    </lineage>
</organism>
<dbReference type="KEGG" id="ifn:GM661_00450"/>
<sequence length="71" mass="8302">MRKLDIAIQKIKESREKFQGENYMYCEKCPEDYGMTNAEECDNGNHQYSCKDCWEAKIKEDENGGNHGEMS</sequence>
<dbReference type="RefSeq" id="WP_230868261.1">
    <property type="nucleotide sequence ID" value="NZ_CP046640.1"/>
</dbReference>
<proteinExistence type="predicted"/>
<evidence type="ECO:0000313" key="1">
    <source>
        <dbReference type="EMBL" id="QTL96543.1"/>
    </source>
</evidence>
<protein>
    <submittedName>
        <fullName evidence="1">Uncharacterized protein</fullName>
    </submittedName>
</protein>
<keyword evidence="2" id="KW-1185">Reference proteome</keyword>
<accession>A0A8A7K496</accession>
<reference evidence="1" key="1">
    <citation type="submission" date="2019-12" db="EMBL/GenBank/DDBJ databases">
        <authorList>
            <person name="zhang j."/>
            <person name="sun C.M."/>
        </authorList>
    </citation>
    <scope>NUCLEOTIDE SEQUENCE</scope>
    <source>
        <strain evidence="1">NS-1</strain>
    </source>
</reference>
<dbReference type="Proteomes" id="UP000665020">
    <property type="component" value="Chromosome"/>
</dbReference>
<evidence type="ECO:0000313" key="2">
    <source>
        <dbReference type="Proteomes" id="UP000665020"/>
    </source>
</evidence>